<dbReference type="Proteomes" id="UP000002279">
    <property type="component" value="Chromosome 7"/>
</dbReference>
<dbReference type="Bgee" id="ENSOANG00000007260">
    <property type="expression patterns" value="Expressed in testis and 8 other cell types or tissues"/>
</dbReference>
<dbReference type="RefSeq" id="XP_028924076.1">
    <property type="nucleotide sequence ID" value="XM_029068243.2"/>
</dbReference>
<dbReference type="AlphaFoldDB" id="F6PRX0"/>
<reference evidence="2 3" key="1">
    <citation type="journal article" date="2008" name="Nature">
        <title>Genome analysis of the platypus reveals unique signatures of evolution.</title>
        <authorList>
            <person name="Warren W.C."/>
            <person name="Hillier L.W."/>
            <person name="Marshall Graves J.A."/>
            <person name="Birney E."/>
            <person name="Ponting C.P."/>
            <person name="Grutzner F."/>
            <person name="Belov K."/>
            <person name="Miller W."/>
            <person name="Clarke L."/>
            <person name="Chinwalla A.T."/>
            <person name="Yang S.P."/>
            <person name="Heger A."/>
            <person name="Locke D.P."/>
            <person name="Miethke P."/>
            <person name="Waters P.D."/>
            <person name="Veyrunes F."/>
            <person name="Fulton L."/>
            <person name="Fulton B."/>
            <person name="Graves T."/>
            <person name="Wallis J."/>
            <person name="Puente X.S."/>
            <person name="Lopez-Otin C."/>
            <person name="Ordonez G.R."/>
            <person name="Eichler E.E."/>
            <person name="Chen L."/>
            <person name="Cheng Z."/>
            <person name="Deakin J.E."/>
            <person name="Alsop A."/>
            <person name="Thompson K."/>
            <person name="Kirby P."/>
            <person name="Papenfuss A.T."/>
            <person name="Wakefield M.J."/>
            <person name="Olender T."/>
            <person name="Lancet D."/>
            <person name="Huttley G.A."/>
            <person name="Smit A.F."/>
            <person name="Pask A."/>
            <person name="Temple-Smith P."/>
            <person name="Batzer M.A."/>
            <person name="Walker J.A."/>
            <person name="Konkel M.K."/>
            <person name="Harris R.S."/>
            <person name="Whittington C.M."/>
            <person name="Wong E.S."/>
            <person name="Gemmell N.J."/>
            <person name="Buschiazzo E."/>
            <person name="Vargas Jentzsch I.M."/>
            <person name="Merkel A."/>
            <person name="Schmitz J."/>
            <person name="Zemann A."/>
            <person name="Churakov G."/>
            <person name="Kriegs J.O."/>
            <person name="Brosius J."/>
            <person name="Murchison E.P."/>
            <person name="Sachidanandam R."/>
            <person name="Smith C."/>
            <person name="Hannon G.J."/>
            <person name="Tsend-Ayush E."/>
            <person name="McMillan D."/>
            <person name="Attenborough R."/>
            <person name="Rens W."/>
            <person name="Ferguson-Smith M."/>
            <person name="Lefevre C.M."/>
            <person name="Sharp J.A."/>
            <person name="Nicholas K.R."/>
            <person name="Ray D.A."/>
            <person name="Kube M."/>
            <person name="Reinhardt R."/>
            <person name="Pringle T.H."/>
            <person name="Taylor J."/>
            <person name="Jones R.C."/>
            <person name="Nixon B."/>
            <person name="Dacheux J.L."/>
            <person name="Niwa H."/>
            <person name="Sekita Y."/>
            <person name="Huang X."/>
            <person name="Stark A."/>
            <person name="Kheradpour P."/>
            <person name="Kellis M."/>
            <person name="Flicek P."/>
            <person name="Chen Y."/>
            <person name="Webber C."/>
            <person name="Hardison R."/>
            <person name="Nelson J."/>
            <person name="Hallsworth-Pepin K."/>
            <person name="Delehaunty K."/>
            <person name="Markovic C."/>
            <person name="Minx P."/>
            <person name="Feng Y."/>
            <person name="Kremitzki C."/>
            <person name="Mitreva M."/>
            <person name="Glasscock J."/>
            <person name="Wylie T."/>
            <person name="Wohldmann P."/>
            <person name="Thiru P."/>
            <person name="Nhan M.N."/>
            <person name="Pohl C.S."/>
            <person name="Smith S.M."/>
            <person name="Hou S."/>
            <person name="Nefedov M."/>
            <person name="de Jong P.J."/>
            <person name="Renfree M.B."/>
            <person name="Mardis E.R."/>
            <person name="Wilson R.K."/>
        </authorList>
    </citation>
    <scope>NUCLEOTIDE SEQUENCE [LARGE SCALE GENOMIC DNA]</scope>
    <source>
        <strain evidence="2 3">Glennie</strain>
    </source>
</reference>
<dbReference type="InterPro" id="IPR053054">
    <property type="entry name" value="DNA_repair-scaffolding"/>
</dbReference>
<dbReference type="PANTHER" id="PTHR34347:SF1">
    <property type="entry name" value="DNA REPAIR-SCAFFOLDING PROTEIN"/>
    <property type="match status" value="1"/>
</dbReference>
<gene>
    <name evidence="2" type="primary">SPIDR</name>
</gene>
<reference evidence="2" key="3">
    <citation type="submission" date="2025-09" db="UniProtKB">
        <authorList>
            <consortium name="Ensembl"/>
        </authorList>
    </citation>
    <scope>IDENTIFICATION</scope>
    <source>
        <strain evidence="2">Glennie</strain>
    </source>
</reference>
<dbReference type="CTD" id="23514"/>
<dbReference type="HOGENOM" id="CLU_013509_1_0_1"/>
<dbReference type="STRING" id="9258.ENSOANP00000011560"/>
<dbReference type="Pfam" id="PF14951">
    <property type="entry name" value="DUF4503"/>
    <property type="match status" value="1"/>
</dbReference>
<dbReference type="InterPro" id="IPR028032">
    <property type="entry name" value="DUF4503"/>
</dbReference>
<accession>F6PRX0</accession>
<dbReference type="eggNOG" id="ENOG502QTZE">
    <property type="taxonomic scope" value="Eukaryota"/>
</dbReference>
<dbReference type="GeneTree" id="ENSGT00390000014654"/>
<dbReference type="Ensembl" id="ENSOANT00000011562.4">
    <property type="protein sequence ID" value="ENSOANP00000011560.4"/>
    <property type="gene ID" value="ENSOANG00000007260.4"/>
</dbReference>
<dbReference type="InterPro" id="IPR012340">
    <property type="entry name" value="NA-bd_OB-fold"/>
</dbReference>
<reference evidence="2" key="2">
    <citation type="submission" date="2025-08" db="UniProtKB">
        <authorList>
            <consortium name="Ensembl"/>
        </authorList>
    </citation>
    <scope>IDENTIFICATION</scope>
    <source>
        <strain evidence="2">Glennie</strain>
    </source>
</reference>
<name>F6PRX0_ORNAN</name>
<dbReference type="OMA" id="GHGQACE"/>
<evidence type="ECO:0000313" key="3">
    <source>
        <dbReference type="Proteomes" id="UP000002279"/>
    </source>
</evidence>
<organism evidence="2 3">
    <name type="scientific">Ornithorhynchus anatinus</name>
    <name type="common">Duckbill platypus</name>
    <dbReference type="NCBI Taxonomy" id="9258"/>
    <lineage>
        <taxon>Eukaryota</taxon>
        <taxon>Metazoa</taxon>
        <taxon>Chordata</taxon>
        <taxon>Craniata</taxon>
        <taxon>Vertebrata</taxon>
        <taxon>Euteleostomi</taxon>
        <taxon>Mammalia</taxon>
        <taxon>Monotremata</taxon>
        <taxon>Ornithorhynchidae</taxon>
        <taxon>Ornithorhynchus</taxon>
    </lineage>
</organism>
<keyword evidence="3" id="KW-1185">Reference proteome</keyword>
<dbReference type="PANTHER" id="PTHR34347">
    <property type="entry name" value="DNA REPAIR-SCAFFOLDING PROTEIN SPIDR"/>
    <property type="match status" value="1"/>
</dbReference>
<sequence>MFSEVQLQTTSSSTEDTIQHSWKLEGKSCTLTGMKIFQRITRGRALGLFSLISSLWPPVMPLKILGQSQDCEEMKTNLPPPSFCYVLTAPPDQGQVEVNEDDHISSLYLPPALRSLKDILETGSLGHRCSFQARVIYQRLQLNSSLPPEQREIWLVVMDATLQTDDENSSSLPKTVPVCVIPSCVLSAEVTEAFRDMVPCDLFFKDALQERGRIVCVERTVLSLEKPLLCTASSADSSELTGPVKLDELDSTTQVNSICSLRGTVVGVDESTAFSWPVCNRCGNGQLGRSSGDGLLYCDKCSQVVTSPMRRMQLEVFLNCPSRPQCTVKVKLLQRSISSLLKFPSSEDGSYEVKSVLGKEVGLLNCYVQSDTNHPTSCIGLEEIGLLQERRN</sequence>
<evidence type="ECO:0000313" key="2">
    <source>
        <dbReference type="Ensembl" id="ENSOANP00000011560.4"/>
    </source>
</evidence>
<dbReference type="GeneID" id="100084549"/>
<dbReference type="InParanoid" id="F6PRX0"/>
<proteinExistence type="predicted"/>
<evidence type="ECO:0000259" key="1">
    <source>
        <dbReference type="Pfam" id="PF14951"/>
    </source>
</evidence>
<dbReference type="Gene3D" id="2.40.50.140">
    <property type="entry name" value="Nucleic acid-binding proteins"/>
    <property type="match status" value="1"/>
</dbReference>
<protein>
    <submittedName>
        <fullName evidence="2">Scaffold protein involved in DNA repair</fullName>
    </submittedName>
</protein>
<feature type="domain" description="DUF4503" evidence="1">
    <location>
        <begin position="1"/>
        <end position="386"/>
    </location>
</feature>